<sequence>MLAIFIIAHFFPVSLLLLINRLYSIVEKPAVQETWRERTSLTILAVDFSNSRLEASPALFTKIEISLSATLAIRTPKSRCYSNKTTKVSAQELLCSHFEC</sequence>
<gene>
    <name evidence="1" type="ORF">ECRASSUSDP1_LOCUS15155</name>
</gene>
<evidence type="ECO:0000313" key="2">
    <source>
        <dbReference type="Proteomes" id="UP001295684"/>
    </source>
</evidence>
<reference evidence="1" key="1">
    <citation type="submission" date="2023-07" db="EMBL/GenBank/DDBJ databases">
        <authorList>
            <consortium name="AG Swart"/>
            <person name="Singh M."/>
            <person name="Singh A."/>
            <person name="Seah K."/>
            <person name="Emmerich C."/>
        </authorList>
    </citation>
    <scope>NUCLEOTIDE SEQUENCE</scope>
    <source>
        <strain evidence="1">DP1</strain>
    </source>
</reference>
<keyword evidence="2" id="KW-1185">Reference proteome</keyword>
<dbReference type="EMBL" id="CAMPGE010015168">
    <property type="protein sequence ID" value="CAI2373806.1"/>
    <property type="molecule type" value="Genomic_DNA"/>
</dbReference>
<dbReference type="Proteomes" id="UP001295684">
    <property type="component" value="Unassembled WGS sequence"/>
</dbReference>
<name>A0AAD2CXD0_EUPCR</name>
<comment type="caution">
    <text evidence="1">The sequence shown here is derived from an EMBL/GenBank/DDBJ whole genome shotgun (WGS) entry which is preliminary data.</text>
</comment>
<proteinExistence type="predicted"/>
<protein>
    <submittedName>
        <fullName evidence="1">Uncharacterized protein</fullName>
    </submittedName>
</protein>
<dbReference type="AlphaFoldDB" id="A0AAD2CXD0"/>
<evidence type="ECO:0000313" key="1">
    <source>
        <dbReference type="EMBL" id="CAI2373806.1"/>
    </source>
</evidence>
<accession>A0AAD2CXD0</accession>
<organism evidence="1 2">
    <name type="scientific">Euplotes crassus</name>
    <dbReference type="NCBI Taxonomy" id="5936"/>
    <lineage>
        <taxon>Eukaryota</taxon>
        <taxon>Sar</taxon>
        <taxon>Alveolata</taxon>
        <taxon>Ciliophora</taxon>
        <taxon>Intramacronucleata</taxon>
        <taxon>Spirotrichea</taxon>
        <taxon>Hypotrichia</taxon>
        <taxon>Euplotida</taxon>
        <taxon>Euplotidae</taxon>
        <taxon>Moneuplotes</taxon>
    </lineage>
</organism>